<evidence type="ECO:0000256" key="4">
    <source>
        <dbReference type="ARBA" id="ARBA00022989"/>
    </source>
</evidence>
<keyword evidence="9" id="KW-1185">Reference proteome</keyword>
<evidence type="ECO:0000256" key="1">
    <source>
        <dbReference type="ARBA" id="ARBA00004162"/>
    </source>
</evidence>
<evidence type="ECO:0000259" key="7">
    <source>
        <dbReference type="Pfam" id="PF04024"/>
    </source>
</evidence>
<dbReference type="PANTHER" id="PTHR33885:SF3">
    <property type="entry name" value="PHAGE SHOCK PROTEIN C"/>
    <property type="match status" value="1"/>
</dbReference>
<keyword evidence="4 6" id="KW-1133">Transmembrane helix</keyword>
<keyword evidence="2" id="KW-1003">Cell membrane</keyword>
<dbReference type="PANTHER" id="PTHR33885">
    <property type="entry name" value="PHAGE SHOCK PROTEIN C"/>
    <property type="match status" value="1"/>
</dbReference>
<dbReference type="RefSeq" id="WP_277359847.1">
    <property type="nucleotide sequence ID" value="NZ_JAROKN010000094.1"/>
</dbReference>
<evidence type="ECO:0000256" key="3">
    <source>
        <dbReference type="ARBA" id="ARBA00022692"/>
    </source>
</evidence>
<evidence type="ECO:0000256" key="5">
    <source>
        <dbReference type="ARBA" id="ARBA00023136"/>
    </source>
</evidence>
<comment type="caution">
    <text evidence="8">The sequence shown here is derived from an EMBL/GenBank/DDBJ whole genome shotgun (WGS) entry which is preliminary data.</text>
</comment>
<dbReference type="EMBL" id="JAROKN010000094">
    <property type="protein sequence ID" value="MDF9279546.1"/>
    <property type="molecule type" value="Genomic_DNA"/>
</dbReference>
<feature type="transmembrane region" description="Helical" evidence="6">
    <location>
        <begin position="36"/>
        <end position="56"/>
    </location>
</feature>
<accession>A0ABT6CZL6</accession>
<dbReference type="InterPro" id="IPR007168">
    <property type="entry name" value="Phageshock_PspC_N"/>
</dbReference>
<evidence type="ECO:0000313" key="9">
    <source>
        <dbReference type="Proteomes" id="UP001220456"/>
    </source>
</evidence>
<gene>
    <name evidence="8" type="ORF">P4U43_17305</name>
</gene>
<keyword evidence="5 6" id="KW-0472">Membrane</keyword>
<evidence type="ECO:0000256" key="6">
    <source>
        <dbReference type="SAM" id="Phobius"/>
    </source>
</evidence>
<reference evidence="8 9" key="1">
    <citation type="journal article" date="2023" name="Int. J. Syst. Evol. Microbiol.">
        <title>Arthrobacter vasquezii sp. nov., isolated from a soil sample from Union Glacier, Antarctica.</title>
        <authorList>
            <person name="Valenzuela-Ibaceta F."/>
            <person name="Carrasco V."/>
            <person name="Lagos-Moraga S."/>
            <person name="Dietz-Vargas C."/>
            <person name="Navarro C.A."/>
            <person name="Perez-Donoso J.M."/>
        </authorList>
    </citation>
    <scope>NUCLEOTIDE SEQUENCE [LARGE SCALE GENOMIC DNA]</scope>
    <source>
        <strain evidence="8 9">EH-1B-1</strain>
    </source>
</reference>
<comment type="subcellular location">
    <subcellularLocation>
        <location evidence="1">Cell membrane</location>
        <topology evidence="1">Single-pass membrane protein</topology>
    </subcellularLocation>
</comment>
<feature type="non-terminal residue" evidence="8">
    <location>
        <position position="105"/>
    </location>
</feature>
<dbReference type="Proteomes" id="UP001220456">
    <property type="component" value="Unassembled WGS sequence"/>
</dbReference>
<sequence length="105" mass="10679">MRPPLLRSDDALIAGVCGGLAAHLGVSLRVARISMVALSLVGGAGVVLYGWLWLLVPTTEERRRGVATPAGLRLGAPVLAGPGSKPPRSFGAAGSREVMIGVGLL</sequence>
<evidence type="ECO:0000313" key="8">
    <source>
        <dbReference type="EMBL" id="MDF9279546.1"/>
    </source>
</evidence>
<keyword evidence="3 6" id="KW-0812">Transmembrane</keyword>
<dbReference type="InterPro" id="IPR052027">
    <property type="entry name" value="PspC"/>
</dbReference>
<proteinExistence type="predicted"/>
<name>A0ABT6CZL6_9MICC</name>
<protein>
    <submittedName>
        <fullName evidence="8">PspC domain-containing protein</fullName>
    </submittedName>
</protein>
<feature type="domain" description="Phage shock protein PspC N-terminal" evidence="7">
    <location>
        <begin position="4"/>
        <end position="58"/>
    </location>
</feature>
<evidence type="ECO:0000256" key="2">
    <source>
        <dbReference type="ARBA" id="ARBA00022475"/>
    </source>
</evidence>
<organism evidence="8 9">
    <name type="scientific">Arthrobacter vasquezii</name>
    <dbReference type="NCBI Taxonomy" id="2977629"/>
    <lineage>
        <taxon>Bacteria</taxon>
        <taxon>Bacillati</taxon>
        <taxon>Actinomycetota</taxon>
        <taxon>Actinomycetes</taxon>
        <taxon>Micrococcales</taxon>
        <taxon>Micrococcaceae</taxon>
        <taxon>Arthrobacter</taxon>
    </lineage>
</organism>
<dbReference type="Pfam" id="PF04024">
    <property type="entry name" value="PspC"/>
    <property type="match status" value="1"/>
</dbReference>